<evidence type="ECO:0000256" key="3">
    <source>
        <dbReference type="ARBA" id="ARBA00022729"/>
    </source>
</evidence>
<protein>
    <recommendedName>
        <fullName evidence="9">Maintenance of telomere capping protein 6</fullName>
    </recommendedName>
</protein>
<dbReference type="PANTHER" id="PTHR35518:SF2">
    <property type="entry name" value="MAINTENANCE OF TELOMERE CAPPING PROTEIN 6"/>
    <property type="match status" value="1"/>
</dbReference>
<dbReference type="OrthoDB" id="5573651at2759"/>
<comment type="function">
    <text evidence="7">May be involved in telomere capping.</text>
</comment>
<feature type="transmembrane region" description="Helical" evidence="10">
    <location>
        <begin position="448"/>
        <end position="471"/>
    </location>
</feature>
<keyword evidence="3" id="KW-0732">Signal</keyword>
<evidence type="ECO:0000256" key="7">
    <source>
        <dbReference type="ARBA" id="ARBA00037703"/>
    </source>
</evidence>
<keyword evidence="2 10" id="KW-0812">Transmembrane</keyword>
<dbReference type="GO" id="GO:0016020">
    <property type="term" value="C:membrane"/>
    <property type="evidence" value="ECO:0007669"/>
    <property type="project" value="UniProtKB-SubCell"/>
</dbReference>
<accession>A0A1G4K7R6</accession>
<keyword evidence="5 10" id="KW-0472">Membrane</keyword>
<organism evidence="12 13">
    <name type="scientific">Lachancea mirantina</name>
    <dbReference type="NCBI Taxonomy" id="1230905"/>
    <lineage>
        <taxon>Eukaryota</taxon>
        <taxon>Fungi</taxon>
        <taxon>Dikarya</taxon>
        <taxon>Ascomycota</taxon>
        <taxon>Saccharomycotina</taxon>
        <taxon>Saccharomycetes</taxon>
        <taxon>Saccharomycetales</taxon>
        <taxon>Saccharomycetaceae</taxon>
        <taxon>Lachancea</taxon>
    </lineage>
</organism>
<comment type="subcellular location">
    <subcellularLocation>
        <location evidence="1">Membrane</location>
        <topology evidence="1">Single-pass type I membrane protein</topology>
    </subcellularLocation>
</comment>
<sequence length="500" mass="56632">MDVVLNILIGIFVYVGIVAGSFWPSVSYQSQVALRSQRDIMANVSIDQIPFVGIKVSTVFNSSWDNITQALQVLSGVLDAGIQTLVVDVSLEEQDNEISVMNTNMTLRDVLVTLETYMSSTNNYLDANILNLMLRTDERRNSQAVPDLNMTAYLEQSIPLSRIYMPQNLMEDRREGNAFDFEGNISSFGWPRMQNFLFEQQKRLMITAVDDDTDKVLNSSLIFDSNILTYLTDNSSVVCPLATQSALARTAQFQWRFLENEFNPKDIFEYVRCGFSPIITNEFDSPTLPGMDSLLESALLWSWQIGQPEEDESSKSNSTSLIAYRCAILHFQALNASSYWRTGNCYVSKDGLCRLLNKPFAWSLSTSESDYFELNDDDTDRKCPQNFDLSVPKSPLQQRAVEIYLSTLESPDMDIWIDLNSIAVPDCWVVGGPYASCPYEQNVSARNFLHMLAPSCVFAAVLLLMMIYLNWQKVPIQDNRKSWKRVVNSYSRSESEGVPA</sequence>
<dbReference type="PANTHER" id="PTHR35518">
    <property type="entry name" value="MAINTENANCE OF TELOMOERE CAPPING"/>
    <property type="match status" value="1"/>
</dbReference>
<keyword evidence="4 10" id="KW-1133">Transmembrane helix</keyword>
<reference evidence="12 13" key="1">
    <citation type="submission" date="2016-03" db="EMBL/GenBank/DDBJ databases">
        <authorList>
            <person name="Devillers H."/>
        </authorList>
    </citation>
    <scope>NUCLEOTIDE SEQUENCE [LARGE SCALE GENOMIC DNA]</scope>
    <source>
        <strain evidence="12">CBS 11717</strain>
    </source>
</reference>
<dbReference type="AlphaFoldDB" id="A0A1G4K7R6"/>
<proteinExistence type="inferred from homology"/>
<dbReference type="InterPro" id="IPR057530">
    <property type="entry name" value="TIM-barrel_MTC6"/>
</dbReference>
<evidence type="ECO:0000256" key="10">
    <source>
        <dbReference type="SAM" id="Phobius"/>
    </source>
</evidence>
<name>A0A1G4K7R6_9SACH</name>
<dbReference type="STRING" id="1230905.A0A1G4K7R6"/>
<dbReference type="InterPro" id="IPR051008">
    <property type="entry name" value="Telomere_Capping_Maintenance"/>
</dbReference>
<keyword evidence="13" id="KW-1185">Reference proteome</keyword>
<evidence type="ECO:0000313" key="13">
    <source>
        <dbReference type="Proteomes" id="UP000191024"/>
    </source>
</evidence>
<evidence type="ECO:0000256" key="1">
    <source>
        <dbReference type="ARBA" id="ARBA00004479"/>
    </source>
</evidence>
<keyword evidence="6" id="KW-0325">Glycoprotein</keyword>
<gene>
    <name evidence="12" type="ORF">LAMI_0G02388G</name>
</gene>
<dbReference type="EMBL" id="LT598469">
    <property type="protein sequence ID" value="SCV00027.1"/>
    <property type="molecule type" value="Genomic_DNA"/>
</dbReference>
<evidence type="ECO:0000256" key="4">
    <source>
        <dbReference type="ARBA" id="ARBA00022989"/>
    </source>
</evidence>
<evidence type="ECO:0000256" key="6">
    <source>
        <dbReference type="ARBA" id="ARBA00023180"/>
    </source>
</evidence>
<evidence type="ECO:0000256" key="5">
    <source>
        <dbReference type="ARBA" id="ARBA00023136"/>
    </source>
</evidence>
<comment type="similarity">
    <text evidence="8">Belongs to the MTC6 family.</text>
</comment>
<evidence type="ECO:0000313" key="12">
    <source>
        <dbReference type="EMBL" id="SCV00027.1"/>
    </source>
</evidence>
<evidence type="ECO:0000256" key="8">
    <source>
        <dbReference type="ARBA" id="ARBA00038159"/>
    </source>
</evidence>
<feature type="domain" description="MTC6 partial TIM-barrel" evidence="11">
    <location>
        <begin position="24"/>
        <end position="301"/>
    </location>
</feature>
<dbReference type="Proteomes" id="UP000191024">
    <property type="component" value="Chromosome G"/>
</dbReference>
<dbReference type="Pfam" id="PF25506">
    <property type="entry name" value="TIM-barrel_MTC6"/>
    <property type="match status" value="1"/>
</dbReference>
<evidence type="ECO:0000259" key="11">
    <source>
        <dbReference type="Pfam" id="PF25506"/>
    </source>
</evidence>
<evidence type="ECO:0000256" key="9">
    <source>
        <dbReference type="ARBA" id="ARBA00039865"/>
    </source>
</evidence>
<evidence type="ECO:0000256" key="2">
    <source>
        <dbReference type="ARBA" id="ARBA00022692"/>
    </source>
</evidence>
<feature type="transmembrane region" description="Helical" evidence="10">
    <location>
        <begin position="7"/>
        <end position="26"/>
    </location>
</feature>